<protein>
    <submittedName>
        <fullName evidence="1">Uncharacterized protein</fullName>
    </submittedName>
</protein>
<gene>
    <name evidence="1" type="ORF">A2822_00860</name>
</gene>
<evidence type="ECO:0000313" key="2">
    <source>
        <dbReference type="Proteomes" id="UP000178774"/>
    </source>
</evidence>
<sequence length="117" mass="13163">MLLVPRDAMGNPNGEPIGVATIGGSSFSRVLEKCGATQNGEKLFFRGRMVDFRKEDPEIRQLIDGWQVPKAKSVDHILRLIEAIETDDPGPEGICMHRDLPRNRLTQYFQGLEQERG</sequence>
<dbReference type="Proteomes" id="UP000178774">
    <property type="component" value="Unassembled WGS sequence"/>
</dbReference>
<dbReference type="AlphaFoldDB" id="A0A1G2HTK8"/>
<accession>A0A1G2HTK8</accession>
<proteinExistence type="predicted"/>
<organism evidence="1 2">
    <name type="scientific">Candidatus Staskawiczbacteria bacterium RIFCSPHIGHO2_01_FULL_41_41</name>
    <dbReference type="NCBI Taxonomy" id="1802203"/>
    <lineage>
        <taxon>Bacteria</taxon>
        <taxon>Candidatus Staskawicziibacteriota</taxon>
    </lineage>
</organism>
<evidence type="ECO:0000313" key="1">
    <source>
        <dbReference type="EMBL" id="OGZ65793.1"/>
    </source>
</evidence>
<comment type="caution">
    <text evidence="1">The sequence shown here is derived from an EMBL/GenBank/DDBJ whole genome shotgun (WGS) entry which is preliminary data.</text>
</comment>
<reference evidence="1 2" key="1">
    <citation type="journal article" date="2016" name="Nat. Commun.">
        <title>Thousands of microbial genomes shed light on interconnected biogeochemical processes in an aquifer system.</title>
        <authorList>
            <person name="Anantharaman K."/>
            <person name="Brown C.T."/>
            <person name="Hug L.A."/>
            <person name="Sharon I."/>
            <person name="Castelle C.J."/>
            <person name="Probst A.J."/>
            <person name="Thomas B.C."/>
            <person name="Singh A."/>
            <person name="Wilkins M.J."/>
            <person name="Karaoz U."/>
            <person name="Brodie E.L."/>
            <person name="Williams K.H."/>
            <person name="Hubbard S.S."/>
            <person name="Banfield J.F."/>
        </authorList>
    </citation>
    <scope>NUCLEOTIDE SEQUENCE [LARGE SCALE GENOMIC DNA]</scope>
</reference>
<name>A0A1G2HTK8_9BACT</name>
<dbReference type="EMBL" id="MHOP01000013">
    <property type="protein sequence ID" value="OGZ65793.1"/>
    <property type="molecule type" value="Genomic_DNA"/>
</dbReference>